<accession>A0A2S5JH48</accession>
<evidence type="ECO:0008006" key="4">
    <source>
        <dbReference type="Google" id="ProtNLM"/>
    </source>
</evidence>
<comment type="caution">
    <text evidence="2">The sequence shown here is derived from an EMBL/GenBank/DDBJ whole genome shotgun (WGS) entry which is preliminary data.</text>
</comment>
<evidence type="ECO:0000313" key="3">
    <source>
        <dbReference type="Proteomes" id="UP000239736"/>
    </source>
</evidence>
<name>A0A2S5JH48_9RHOB</name>
<keyword evidence="3" id="KW-1185">Reference proteome</keyword>
<feature type="chain" id="PRO_5015515495" description="Porin-like protein" evidence="1">
    <location>
        <begin position="23"/>
        <end position="234"/>
    </location>
</feature>
<organism evidence="2 3">
    <name type="scientific">Albidovulum inexpectatum</name>
    <dbReference type="NCBI Taxonomy" id="196587"/>
    <lineage>
        <taxon>Bacteria</taxon>
        <taxon>Pseudomonadati</taxon>
        <taxon>Pseudomonadota</taxon>
        <taxon>Alphaproteobacteria</taxon>
        <taxon>Rhodobacterales</taxon>
        <taxon>Paracoccaceae</taxon>
        <taxon>Albidovulum</taxon>
    </lineage>
</organism>
<evidence type="ECO:0000313" key="2">
    <source>
        <dbReference type="EMBL" id="PPB80847.1"/>
    </source>
</evidence>
<protein>
    <recommendedName>
        <fullName evidence="4">Porin-like protein</fullName>
    </recommendedName>
</protein>
<feature type="signal peptide" evidence="1">
    <location>
        <begin position="1"/>
        <end position="22"/>
    </location>
</feature>
<dbReference type="OrthoDB" id="7686946at2"/>
<dbReference type="EMBL" id="PRDS01000004">
    <property type="protein sequence ID" value="PPB80847.1"/>
    <property type="molecule type" value="Genomic_DNA"/>
</dbReference>
<dbReference type="Proteomes" id="UP000239736">
    <property type="component" value="Unassembled WGS sequence"/>
</dbReference>
<gene>
    <name evidence="2" type="ORF">LV82_01580</name>
</gene>
<proteinExistence type="predicted"/>
<keyword evidence="1" id="KW-0732">Signal</keyword>
<dbReference type="RefSeq" id="WP_104070566.1">
    <property type="nucleotide sequence ID" value="NZ_PRDS01000004.1"/>
</dbReference>
<sequence length="234" mass="24493">MDLKVLAGVVSILALGAGAAWSAEVTGGEFRLNYSTFTGSPMDQLDATSISGAIEVGIARQFAVQGDAGLVNFGYSGADSSWFTLHGIHHVNESTSLGAFVGREELEGEGSTYYGIEIGQEFGQLKGEAYLATFEESGEDSTLFGMGADYAVNDSFSFGLSHDRLDIAGEAAHRTALRGAYAMGNASVTAEIGSRQINGIGSETFVGIRFKTTFGAARGATFDRRSLTSLIPGL</sequence>
<evidence type="ECO:0000256" key="1">
    <source>
        <dbReference type="SAM" id="SignalP"/>
    </source>
</evidence>
<dbReference type="AlphaFoldDB" id="A0A2S5JH48"/>
<reference evidence="2 3" key="1">
    <citation type="submission" date="2018-01" db="EMBL/GenBank/DDBJ databases">
        <title>Genomic Encyclopedia of Archaeal and Bacterial Type Strains, Phase II (KMG-II): from individual species to whole genera.</title>
        <authorList>
            <person name="Goeker M."/>
        </authorList>
    </citation>
    <scope>NUCLEOTIDE SEQUENCE [LARGE SCALE GENOMIC DNA]</scope>
    <source>
        <strain evidence="2 3">DSM 12048</strain>
    </source>
</reference>